<evidence type="ECO:0000256" key="3">
    <source>
        <dbReference type="ARBA" id="ARBA00022777"/>
    </source>
</evidence>
<dbReference type="GO" id="GO:0016301">
    <property type="term" value="F:kinase activity"/>
    <property type="evidence" value="ECO:0007669"/>
    <property type="project" value="UniProtKB-KW"/>
</dbReference>
<protein>
    <submittedName>
        <fullName evidence="5">Ribokinase</fullName>
    </submittedName>
</protein>
<dbReference type="PRINTS" id="PR00990">
    <property type="entry name" value="RIBOKINASE"/>
</dbReference>
<evidence type="ECO:0000313" key="6">
    <source>
        <dbReference type="Proteomes" id="UP000181980"/>
    </source>
</evidence>
<organism evidence="5 6">
    <name type="scientific">Jiangella alba</name>
    <dbReference type="NCBI Taxonomy" id="561176"/>
    <lineage>
        <taxon>Bacteria</taxon>
        <taxon>Bacillati</taxon>
        <taxon>Actinomycetota</taxon>
        <taxon>Actinomycetes</taxon>
        <taxon>Jiangellales</taxon>
        <taxon>Jiangellaceae</taxon>
        <taxon>Jiangella</taxon>
    </lineage>
</organism>
<dbReference type="AlphaFoldDB" id="A0A1H5Q025"/>
<evidence type="ECO:0000259" key="4">
    <source>
        <dbReference type="Pfam" id="PF00294"/>
    </source>
</evidence>
<dbReference type="PROSITE" id="PS00583">
    <property type="entry name" value="PFKB_KINASES_1"/>
    <property type="match status" value="1"/>
</dbReference>
<name>A0A1H5Q025_9ACTN</name>
<dbReference type="RefSeq" id="WP_069111430.1">
    <property type="nucleotide sequence ID" value="NZ_FNUC01000004.1"/>
</dbReference>
<dbReference type="PANTHER" id="PTHR10584">
    <property type="entry name" value="SUGAR KINASE"/>
    <property type="match status" value="1"/>
</dbReference>
<evidence type="ECO:0000256" key="2">
    <source>
        <dbReference type="ARBA" id="ARBA00022679"/>
    </source>
</evidence>
<dbReference type="Pfam" id="PF00294">
    <property type="entry name" value="PfkB"/>
    <property type="match status" value="1"/>
</dbReference>
<comment type="similarity">
    <text evidence="1">Belongs to the carbohydrate kinase PfkB family.</text>
</comment>
<accession>A0A1H5Q025</accession>
<keyword evidence="2" id="KW-0808">Transferase</keyword>
<dbReference type="Gene3D" id="3.40.1190.20">
    <property type="match status" value="1"/>
</dbReference>
<feature type="domain" description="Carbohydrate kinase PfkB" evidence="4">
    <location>
        <begin position="5"/>
        <end position="273"/>
    </location>
</feature>
<keyword evidence="6" id="KW-1185">Reference proteome</keyword>
<evidence type="ECO:0000313" key="5">
    <source>
        <dbReference type="EMBL" id="SEF18801.1"/>
    </source>
</evidence>
<sequence>MTPVIAVVGDIAVDYTIVTDHDRAQDEKVPVASSSWELGGTAANVAAQIAKLGGRAALVGDVGADPWGGWLLDRLGGLGVDTTAVRQLPGRSTVVTIVHDAARRTLYVDRGVTGRAPVPVEAASGADLVYVNYAPEAVPALVEAGLAARTMLGLEHWMLDTPGLAECLPRLRAVVTNEAGLAELRRRRLRLGVDVVVTLGERGATLMRDDEIVHHEPALPVTAVDPTGAGDAFAGALCHAVVGGRTLRAAMSSAVVAGALATQALGAQAAQPDAAQLAAAVRAADAHE</sequence>
<dbReference type="InterPro" id="IPR011611">
    <property type="entry name" value="PfkB_dom"/>
</dbReference>
<dbReference type="InterPro" id="IPR002139">
    <property type="entry name" value="Ribo/fructo_kinase"/>
</dbReference>
<proteinExistence type="inferred from homology"/>
<dbReference type="EMBL" id="FNUC01000004">
    <property type="protein sequence ID" value="SEF18801.1"/>
    <property type="molecule type" value="Genomic_DNA"/>
</dbReference>
<dbReference type="STRING" id="561176.SAMN04488561_6872"/>
<dbReference type="SUPFAM" id="SSF53613">
    <property type="entry name" value="Ribokinase-like"/>
    <property type="match status" value="1"/>
</dbReference>
<gene>
    <name evidence="5" type="ORF">SAMN04488561_6872</name>
</gene>
<dbReference type="PANTHER" id="PTHR10584:SF166">
    <property type="entry name" value="RIBOKINASE"/>
    <property type="match status" value="1"/>
</dbReference>
<evidence type="ECO:0000256" key="1">
    <source>
        <dbReference type="ARBA" id="ARBA00010688"/>
    </source>
</evidence>
<reference evidence="6" key="1">
    <citation type="submission" date="2016-10" db="EMBL/GenBank/DDBJ databases">
        <authorList>
            <person name="Varghese N."/>
            <person name="Submissions S."/>
        </authorList>
    </citation>
    <scope>NUCLEOTIDE SEQUENCE [LARGE SCALE GENOMIC DNA]</scope>
    <source>
        <strain evidence="6">DSM 45237</strain>
    </source>
</reference>
<dbReference type="Proteomes" id="UP000181980">
    <property type="component" value="Unassembled WGS sequence"/>
</dbReference>
<dbReference type="InterPro" id="IPR029056">
    <property type="entry name" value="Ribokinase-like"/>
</dbReference>
<keyword evidence="3 5" id="KW-0418">Kinase</keyword>
<dbReference type="InterPro" id="IPR002173">
    <property type="entry name" value="Carboh/pur_kinase_PfkB_CS"/>
</dbReference>
<dbReference type="GO" id="GO:0006796">
    <property type="term" value="P:phosphate-containing compound metabolic process"/>
    <property type="evidence" value="ECO:0007669"/>
    <property type="project" value="UniProtKB-ARBA"/>
</dbReference>